<evidence type="ECO:0000313" key="1">
    <source>
        <dbReference type="EMBL" id="SOQ55123.1"/>
    </source>
</evidence>
<dbReference type="EMBL" id="ODYU01010180">
    <property type="protein sequence ID" value="SOQ55123.1"/>
    <property type="molecule type" value="Genomic_DNA"/>
</dbReference>
<reference evidence="1" key="1">
    <citation type="submission" date="2016-07" db="EMBL/GenBank/DDBJ databases">
        <authorList>
            <person name="Bretaudeau A."/>
        </authorList>
    </citation>
    <scope>NUCLEOTIDE SEQUENCE</scope>
    <source>
        <strain evidence="1">Rice</strain>
        <tissue evidence="1">Whole body</tissue>
    </source>
</reference>
<sequence length="160" mass="17440">MSGKHLHQAVDSFRAGAAAPIIGIGTGSFAILHANTHCGNYALACCKVLRDDEAPFCMLHRPRRLLGKLPVPEWCLGAGGVPKDAEASLSILKATDKYSSRNFNFICHYVNVYCYLPPKILSRADADADNGRRALHIGKGKLRMYNDIYLLTAPAQQVVS</sequence>
<gene>
    <name evidence="1" type="ORF">SFRICE_004646</name>
</gene>
<dbReference type="AlphaFoldDB" id="A0A2H1WPY5"/>
<accession>A0A2H1WPY5</accession>
<protein>
    <submittedName>
        <fullName evidence="1">SFRICE_004646</fullName>
    </submittedName>
</protein>
<organism evidence="1">
    <name type="scientific">Spodoptera frugiperda</name>
    <name type="common">Fall armyworm</name>
    <dbReference type="NCBI Taxonomy" id="7108"/>
    <lineage>
        <taxon>Eukaryota</taxon>
        <taxon>Metazoa</taxon>
        <taxon>Ecdysozoa</taxon>
        <taxon>Arthropoda</taxon>
        <taxon>Hexapoda</taxon>
        <taxon>Insecta</taxon>
        <taxon>Pterygota</taxon>
        <taxon>Neoptera</taxon>
        <taxon>Endopterygota</taxon>
        <taxon>Lepidoptera</taxon>
        <taxon>Glossata</taxon>
        <taxon>Ditrysia</taxon>
        <taxon>Noctuoidea</taxon>
        <taxon>Noctuidae</taxon>
        <taxon>Amphipyrinae</taxon>
        <taxon>Spodoptera</taxon>
    </lineage>
</organism>
<proteinExistence type="predicted"/>
<name>A0A2H1WPY5_SPOFR</name>